<protein>
    <submittedName>
        <fullName evidence="5">Expressed protein</fullName>
    </submittedName>
</protein>
<dbReference type="NCBIfam" id="TIGR03317">
    <property type="entry name" value="ygfZ_signature"/>
    <property type="match status" value="1"/>
</dbReference>
<evidence type="ECO:0000256" key="4">
    <source>
        <dbReference type="ARBA" id="ARBA00093447"/>
    </source>
</evidence>
<name>A0AAV0B2H5_PHAPC</name>
<comment type="subcellular location">
    <subcellularLocation>
        <location evidence="1">Mitochondrion</location>
    </subcellularLocation>
</comment>
<dbReference type="PANTHER" id="PTHR22602:SF0">
    <property type="entry name" value="TRANSFERASE CAF17, MITOCHONDRIAL-RELATED"/>
    <property type="match status" value="1"/>
</dbReference>
<keyword evidence="3" id="KW-0496">Mitochondrion</keyword>
<dbReference type="InterPro" id="IPR027266">
    <property type="entry name" value="TrmE/GcvT-like"/>
</dbReference>
<evidence type="ECO:0000256" key="3">
    <source>
        <dbReference type="ARBA" id="ARBA00023128"/>
    </source>
</evidence>
<keyword evidence="6" id="KW-1185">Reference proteome</keyword>
<dbReference type="PANTHER" id="PTHR22602">
    <property type="entry name" value="TRANSFERASE CAF17, MITOCHONDRIAL-RELATED"/>
    <property type="match status" value="1"/>
</dbReference>
<dbReference type="Gene3D" id="3.30.1360.120">
    <property type="entry name" value="Probable tRNA modification gtpase trme, domain 1"/>
    <property type="match status" value="1"/>
</dbReference>
<proteinExistence type="inferred from homology"/>
<evidence type="ECO:0000313" key="6">
    <source>
        <dbReference type="Proteomes" id="UP001153365"/>
    </source>
</evidence>
<dbReference type="InterPro" id="IPR017703">
    <property type="entry name" value="YgfZ/GCV_T_CS"/>
</dbReference>
<dbReference type="AlphaFoldDB" id="A0AAV0B2H5"/>
<dbReference type="GO" id="GO:0016226">
    <property type="term" value="P:iron-sulfur cluster assembly"/>
    <property type="evidence" value="ECO:0007669"/>
    <property type="project" value="TreeGrafter"/>
</dbReference>
<keyword evidence="2" id="KW-0809">Transit peptide</keyword>
<accession>A0AAV0B2H5</accession>
<dbReference type="Proteomes" id="UP001153365">
    <property type="component" value="Unassembled WGS sequence"/>
</dbReference>
<organism evidence="5 6">
    <name type="scientific">Phakopsora pachyrhizi</name>
    <name type="common">Asian soybean rust disease fungus</name>
    <dbReference type="NCBI Taxonomy" id="170000"/>
    <lineage>
        <taxon>Eukaryota</taxon>
        <taxon>Fungi</taxon>
        <taxon>Dikarya</taxon>
        <taxon>Basidiomycota</taxon>
        <taxon>Pucciniomycotina</taxon>
        <taxon>Pucciniomycetes</taxon>
        <taxon>Pucciniales</taxon>
        <taxon>Phakopsoraceae</taxon>
        <taxon>Phakopsora</taxon>
    </lineage>
</organism>
<sequence length="464" mass="52537">MKMKNLIRVRLLTGHCQLISCRTQAINIQKLHPIFKAQRSLSSTVPSDQVWYKTKLKNRSLITIQGLDSKKFLQGLTTIDINKLSQGISKIVNDLPTSTERSGSSIQSRNLCHFTSLLSPTGRIKFESFIYKINDQELLLDFDSNQIHEVLQWLNRFKLRNRVKVERLINQEVWSIWPDGDGRTIKSLSSTGTTPKLVSDLTEDCVRSFPEVYLKDDEASIWKDQRGDGSLGYRIILKSSDSEDKLLPSIRELPLASYALRVMIASSLPQSFKSYPVTLPFEANLDLHGSVDFRKGCYIGQELTARTYHTGVIRKRILPLLIIPMADGNETLNYLLDGSSKVSYLKAKFEEDLERDLMSEQLELITDTRSSELIGSIEASKKSLGKLCGPLISCQIHRSKTQHGGENDCTVIFGLGLMRIDKDSTLGKNLDKWKSINLSLRKVQSGIDQYKALILKPGWWSPRS</sequence>
<evidence type="ECO:0000256" key="2">
    <source>
        <dbReference type="ARBA" id="ARBA00022946"/>
    </source>
</evidence>
<evidence type="ECO:0000256" key="1">
    <source>
        <dbReference type="ARBA" id="ARBA00004173"/>
    </source>
</evidence>
<dbReference type="GO" id="GO:0005759">
    <property type="term" value="C:mitochondrial matrix"/>
    <property type="evidence" value="ECO:0007669"/>
    <property type="project" value="TreeGrafter"/>
</dbReference>
<comment type="similarity">
    <text evidence="4">Belongs to the GcvT family. CAF17/IBA57 subfamily.</text>
</comment>
<dbReference type="EMBL" id="CALTRL010002620">
    <property type="protein sequence ID" value="CAH7676261.1"/>
    <property type="molecule type" value="Genomic_DNA"/>
</dbReference>
<gene>
    <name evidence="5" type="ORF">PPACK8108_LOCUS11365</name>
</gene>
<reference evidence="5" key="1">
    <citation type="submission" date="2022-06" db="EMBL/GenBank/DDBJ databases">
        <authorList>
            <consortium name="SYNGENTA / RWTH Aachen University"/>
        </authorList>
    </citation>
    <scope>NUCLEOTIDE SEQUENCE</scope>
</reference>
<dbReference type="InterPro" id="IPR045179">
    <property type="entry name" value="YgfZ/GcvT"/>
</dbReference>
<comment type="caution">
    <text evidence="5">The sequence shown here is derived from an EMBL/GenBank/DDBJ whole genome shotgun (WGS) entry which is preliminary data.</text>
</comment>
<dbReference type="SUPFAM" id="SSF103025">
    <property type="entry name" value="Folate-binding domain"/>
    <property type="match status" value="1"/>
</dbReference>
<evidence type="ECO:0000313" key="5">
    <source>
        <dbReference type="EMBL" id="CAH7676261.1"/>
    </source>
</evidence>